<accession>A0A9N9EHT3</accession>
<evidence type="ECO:0000256" key="1">
    <source>
        <dbReference type="SAM" id="MobiDB-lite"/>
    </source>
</evidence>
<evidence type="ECO:0000313" key="3">
    <source>
        <dbReference type="Proteomes" id="UP000789831"/>
    </source>
</evidence>
<gene>
    <name evidence="2" type="ORF">AGERDE_LOCUS12593</name>
</gene>
<evidence type="ECO:0000313" key="2">
    <source>
        <dbReference type="EMBL" id="CAG8679180.1"/>
    </source>
</evidence>
<name>A0A9N9EHT3_9GLOM</name>
<feature type="non-terminal residue" evidence="2">
    <location>
        <position position="1"/>
    </location>
</feature>
<protein>
    <submittedName>
        <fullName evidence="2">8359_t:CDS:1</fullName>
    </submittedName>
</protein>
<sequence length="45" mass="4949">KSSDGKARNSIVDNRNGGIDDDRGMTETDPSMKIPEENTPEKKKS</sequence>
<feature type="compositionally biased region" description="Basic and acidic residues" evidence="1">
    <location>
        <begin position="34"/>
        <end position="45"/>
    </location>
</feature>
<dbReference type="Proteomes" id="UP000789831">
    <property type="component" value="Unassembled WGS sequence"/>
</dbReference>
<proteinExistence type="predicted"/>
<dbReference type="AlphaFoldDB" id="A0A9N9EHT3"/>
<keyword evidence="3" id="KW-1185">Reference proteome</keyword>
<feature type="region of interest" description="Disordered" evidence="1">
    <location>
        <begin position="1"/>
        <end position="45"/>
    </location>
</feature>
<reference evidence="2" key="1">
    <citation type="submission" date="2021-06" db="EMBL/GenBank/DDBJ databases">
        <authorList>
            <person name="Kallberg Y."/>
            <person name="Tangrot J."/>
            <person name="Rosling A."/>
        </authorList>
    </citation>
    <scope>NUCLEOTIDE SEQUENCE</scope>
    <source>
        <strain evidence="2">MT106</strain>
    </source>
</reference>
<dbReference type="EMBL" id="CAJVPL010009785">
    <property type="protein sequence ID" value="CAG8679180.1"/>
    <property type="molecule type" value="Genomic_DNA"/>
</dbReference>
<organism evidence="2 3">
    <name type="scientific">Ambispora gerdemannii</name>
    <dbReference type="NCBI Taxonomy" id="144530"/>
    <lineage>
        <taxon>Eukaryota</taxon>
        <taxon>Fungi</taxon>
        <taxon>Fungi incertae sedis</taxon>
        <taxon>Mucoromycota</taxon>
        <taxon>Glomeromycotina</taxon>
        <taxon>Glomeromycetes</taxon>
        <taxon>Archaeosporales</taxon>
        <taxon>Ambisporaceae</taxon>
        <taxon>Ambispora</taxon>
    </lineage>
</organism>
<comment type="caution">
    <text evidence="2">The sequence shown here is derived from an EMBL/GenBank/DDBJ whole genome shotgun (WGS) entry which is preliminary data.</text>
</comment>